<dbReference type="Proteomes" id="UP001249851">
    <property type="component" value="Unassembled WGS sequence"/>
</dbReference>
<dbReference type="InterPro" id="IPR036397">
    <property type="entry name" value="RNaseH_sf"/>
</dbReference>
<dbReference type="EMBL" id="JARQWQ010000065">
    <property type="protein sequence ID" value="KAK2555048.1"/>
    <property type="molecule type" value="Genomic_DNA"/>
</dbReference>
<dbReference type="InterPro" id="IPR006941">
    <property type="entry name" value="RNase_CAF1"/>
</dbReference>
<evidence type="ECO:0000256" key="11">
    <source>
        <dbReference type="ARBA" id="ARBA00062362"/>
    </source>
</evidence>
<organism evidence="15 16">
    <name type="scientific">Acropora cervicornis</name>
    <name type="common">Staghorn coral</name>
    <dbReference type="NCBI Taxonomy" id="6130"/>
    <lineage>
        <taxon>Eukaryota</taxon>
        <taxon>Metazoa</taxon>
        <taxon>Cnidaria</taxon>
        <taxon>Anthozoa</taxon>
        <taxon>Hexacorallia</taxon>
        <taxon>Scleractinia</taxon>
        <taxon>Astrocoeniina</taxon>
        <taxon>Acroporidae</taxon>
        <taxon>Acropora</taxon>
    </lineage>
</organism>
<dbReference type="SUPFAM" id="SSF90229">
    <property type="entry name" value="CCCH zinc finger"/>
    <property type="match status" value="1"/>
</dbReference>
<comment type="caution">
    <text evidence="15">The sequence shown here is derived from an EMBL/GenBank/DDBJ whole genome shotgun (WGS) entry which is preliminary data.</text>
</comment>
<dbReference type="PANTHER" id="PTHR15092:SF37">
    <property type="entry name" value="TARGET OF EGR1 PROTEIN 1"/>
    <property type="match status" value="1"/>
</dbReference>
<keyword evidence="7 13" id="KW-0862">Zinc</keyword>
<dbReference type="GO" id="GO:0015030">
    <property type="term" value="C:Cajal body"/>
    <property type="evidence" value="ECO:0007669"/>
    <property type="project" value="TreeGrafter"/>
</dbReference>
<evidence type="ECO:0000256" key="2">
    <source>
        <dbReference type="ARBA" id="ARBA00004604"/>
    </source>
</evidence>
<dbReference type="GO" id="GO:0016607">
    <property type="term" value="C:nuclear speck"/>
    <property type="evidence" value="ECO:0007669"/>
    <property type="project" value="UniProtKB-SubCell"/>
</dbReference>
<dbReference type="GO" id="GO:0017069">
    <property type="term" value="F:snRNA binding"/>
    <property type="evidence" value="ECO:0007669"/>
    <property type="project" value="TreeGrafter"/>
</dbReference>
<sequence length="465" mass="52895">MSVRFDVVPVVEVSADNFSEVWPFMLRAIKKSSFVAVDTELSGIGDKKCSSAQDIEDRYVYLREVAQTRAILSLGISCFKLKKPKSKEQEKEIKLTIKVHIYNIVVLCTENYLVEPGSLKFLVEHGFNFNKQYGQGVPYTKGCDEGSNDNLIPSVRNLFNELILAGNPLVLHNGLVDLVFLYENFYNKLPDKLQVFTSDLYDMFPAGIFDTKFVAMYTVGEPASYLLYIFKKSQRNNLQCQQIGGKHVCVEFPREALLSGYVEELNCETRDHKESVHRETPMVCKKFKDYGFCPHKRSCRLSHDVNDVLDMEWKVKDAKRLKRKRKHLTSSGSSECKVDSECYNDPSTTKDYEKLAACTAQNNHVTVDTTQGSQVSQKNRDCGHRAGFDAFMTGYCMATYLLQLGKRNEDKQLTLSSLGELANRICLSHKAIPLLIAQSQFSHPSASHTQKIKRLRERVLPSVRQ</sequence>
<gene>
    <name evidence="15" type="ORF">P5673_023396</name>
</gene>
<reference evidence="15" key="2">
    <citation type="journal article" date="2023" name="Science">
        <title>Genomic signatures of disease resistance in endangered staghorn corals.</title>
        <authorList>
            <person name="Vollmer S.V."/>
            <person name="Selwyn J.D."/>
            <person name="Despard B.A."/>
            <person name="Roesel C.L."/>
        </authorList>
    </citation>
    <scope>NUCLEOTIDE SEQUENCE</scope>
    <source>
        <strain evidence="15">K2</strain>
    </source>
</reference>
<keyword evidence="6 13" id="KW-0863">Zinc-finger</keyword>
<evidence type="ECO:0000256" key="13">
    <source>
        <dbReference type="PROSITE-ProRule" id="PRU00723"/>
    </source>
</evidence>
<comment type="function">
    <text evidence="10">Inhibits cell growth rate and cell cycle. Induces CDKN1A expression as well as TGF-beta expression. Mediates the inhibitory growth effect of EGR1. Involved in the maturation of snRNAs and snRNA 3'-tail processing.</text>
</comment>
<dbReference type="AlphaFoldDB" id="A0AAD9UYW9"/>
<protein>
    <recommendedName>
        <fullName evidence="12">Target of EGR1 protein 1</fullName>
    </recommendedName>
</protein>
<dbReference type="FunFam" id="3.30.420.10:FF:000039">
    <property type="entry name" value="Target of EGR1 protein 1"/>
    <property type="match status" value="1"/>
</dbReference>
<evidence type="ECO:0000256" key="7">
    <source>
        <dbReference type="ARBA" id="ARBA00022833"/>
    </source>
</evidence>
<keyword evidence="4" id="KW-0597">Phosphoprotein</keyword>
<keyword evidence="8" id="KW-0007">Acetylation</keyword>
<evidence type="ECO:0000256" key="3">
    <source>
        <dbReference type="ARBA" id="ARBA00008372"/>
    </source>
</evidence>
<dbReference type="SUPFAM" id="SSF53098">
    <property type="entry name" value="Ribonuclease H-like"/>
    <property type="match status" value="1"/>
</dbReference>
<evidence type="ECO:0000256" key="10">
    <source>
        <dbReference type="ARBA" id="ARBA00057484"/>
    </source>
</evidence>
<keyword evidence="16" id="KW-1185">Reference proteome</keyword>
<keyword evidence="9" id="KW-0539">Nucleus</keyword>
<evidence type="ECO:0000256" key="1">
    <source>
        <dbReference type="ARBA" id="ARBA00004324"/>
    </source>
</evidence>
<dbReference type="GO" id="GO:0000175">
    <property type="term" value="F:3'-5'-RNA exonuclease activity"/>
    <property type="evidence" value="ECO:0007669"/>
    <property type="project" value="TreeGrafter"/>
</dbReference>
<dbReference type="InterPro" id="IPR000571">
    <property type="entry name" value="Znf_CCCH"/>
</dbReference>
<keyword evidence="5 13" id="KW-0479">Metal-binding</keyword>
<evidence type="ECO:0000256" key="5">
    <source>
        <dbReference type="ARBA" id="ARBA00022723"/>
    </source>
</evidence>
<evidence type="ECO:0000256" key="12">
    <source>
        <dbReference type="ARBA" id="ARBA00071349"/>
    </source>
</evidence>
<proteinExistence type="inferred from homology"/>
<dbReference type="PANTHER" id="PTHR15092">
    <property type="entry name" value="POLY A -SPECIFIC RIBONUCLEASE/TARGET OF EGR1, MEMBER 1"/>
    <property type="match status" value="1"/>
</dbReference>
<evidence type="ECO:0000313" key="16">
    <source>
        <dbReference type="Proteomes" id="UP001249851"/>
    </source>
</evidence>
<dbReference type="InterPro" id="IPR012337">
    <property type="entry name" value="RNaseH-like_sf"/>
</dbReference>
<dbReference type="InterPro" id="IPR036855">
    <property type="entry name" value="Znf_CCCH_sf"/>
</dbReference>
<dbReference type="GO" id="GO:0005730">
    <property type="term" value="C:nucleolus"/>
    <property type="evidence" value="ECO:0007669"/>
    <property type="project" value="UniProtKB-SubCell"/>
</dbReference>
<evidence type="ECO:0000259" key="14">
    <source>
        <dbReference type="PROSITE" id="PS50103"/>
    </source>
</evidence>
<evidence type="ECO:0000256" key="8">
    <source>
        <dbReference type="ARBA" id="ARBA00022990"/>
    </source>
</evidence>
<accession>A0AAD9UYW9</accession>
<feature type="domain" description="C3H1-type" evidence="14">
    <location>
        <begin position="278"/>
        <end position="306"/>
    </location>
</feature>
<dbReference type="GO" id="GO:0008270">
    <property type="term" value="F:zinc ion binding"/>
    <property type="evidence" value="ECO:0007669"/>
    <property type="project" value="UniProtKB-KW"/>
</dbReference>
<evidence type="ECO:0000256" key="9">
    <source>
        <dbReference type="ARBA" id="ARBA00023242"/>
    </source>
</evidence>
<comment type="subunit">
    <text evidence="11">Interacts with U1, U2, U4, U5 and U6 snRNAs.</text>
</comment>
<dbReference type="InterPro" id="IPR051181">
    <property type="entry name" value="CAF1_poly(A)_ribonucleases"/>
</dbReference>
<evidence type="ECO:0000256" key="6">
    <source>
        <dbReference type="ARBA" id="ARBA00022771"/>
    </source>
</evidence>
<dbReference type="PROSITE" id="PS50103">
    <property type="entry name" value="ZF_C3H1"/>
    <property type="match status" value="1"/>
</dbReference>
<dbReference type="Pfam" id="PF04857">
    <property type="entry name" value="CAF1"/>
    <property type="match status" value="2"/>
</dbReference>
<comment type="similarity">
    <text evidence="3">Belongs to the CAF1 family.</text>
</comment>
<evidence type="ECO:0000256" key="4">
    <source>
        <dbReference type="ARBA" id="ARBA00022553"/>
    </source>
</evidence>
<dbReference type="Gene3D" id="3.30.420.10">
    <property type="entry name" value="Ribonuclease H-like superfamily/Ribonuclease H"/>
    <property type="match status" value="2"/>
</dbReference>
<dbReference type="Gene3D" id="6.10.250.3220">
    <property type="match status" value="1"/>
</dbReference>
<feature type="zinc finger region" description="C3H1-type" evidence="13">
    <location>
        <begin position="278"/>
        <end position="306"/>
    </location>
</feature>
<evidence type="ECO:0000313" key="15">
    <source>
        <dbReference type="EMBL" id="KAK2555048.1"/>
    </source>
</evidence>
<dbReference type="GO" id="GO:0034472">
    <property type="term" value="P:snRNA 3'-end processing"/>
    <property type="evidence" value="ECO:0007669"/>
    <property type="project" value="TreeGrafter"/>
</dbReference>
<reference evidence="15" key="1">
    <citation type="journal article" date="2023" name="G3 (Bethesda)">
        <title>Whole genome assembly and annotation of the endangered Caribbean coral Acropora cervicornis.</title>
        <authorList>
            <person name="Selwyn J.D."/>
            <person name="Vollmer S.V."/>
        </authorList>
    </citation>
    <scope>NUCLEOTIDE SEQUENCE</scope>
    <source>
        <strain evidence="15">K2</strain>
    </source>
</reference>
<name>A0AAD9UYW9_ACRCE</name>
<comment type="subcellular location">
    <subcellularLocation>
        <location evidence="1">Nucleus speckle</location>
    </subcellularLocation>
    <subcellularLocation>
        <location evidence="2">Nucleus</location>
        <location evidence="2">Nucleolus</location>
    </subcellularLocation>
</comment>